<comment type="caution">
    <text evidence="5">The sequence shown here is derived from an EMBL/GenBank/DDBJ whole genome shotgun (WGS) entry which is preliminary data.</text>
</comment>
<organism evidence="5 6">
    <name type="scientific">Rapidithrix thailandica</name>
    <dbReference type="NCBI Taxonomy" id="413964"/>
    <lineage>
        <taxon>Bacteria</taxon>
        <taxon>Pseudomonadati</taxon>
        <taxon>Bacteroidota</taxon>
        <taxon>Cytophagia</taxon>
        <taxon>Cytophagales</taxon>
        <taxon>Flammeovirgaceae</taxon>
        <taxon>Rapidithrix</taxon>
    </lineage>
</organism>
<dbReference type="InterPro" id="IPR000524">
    <property type="entry name" value="Tscrpt_reg_HTH_GntR"/>
</dbReference>
<gene>
    <name evidence="5" type="ORF">AAG747_22050</name>
</gene>
<dbReference type="SMART" id="SM00895">
    <property type="entry name" value="FCD"/>
    <property type="match status" value="1"/>
</dbReference>
<dbReference type="InterPro" id="IPR036388">
    <property type="entry name" value="WH-like_DNA-bd_sf"/>
</dbReference>
<proteinExistence type="predicted"/>
<name>A0AAW9SDR8_9BACT</name>
<evidence type="ECO:0000256" key="1">
    <source>
        <dbReference type="ARBA" id="ARBA00023015"/>
    </source>
</evidence>
<keyword evidence="1" id="KW-0805">Transcription regulation</keyword>
<evidence type="ECO:0000256" key="3">
    <source>
        <dbReference type="ARBA" id="ARBA00023163"/>
    </source>
</evidence>
<evidence type="ECO:0000313" key="6">
    <source>
        <dbReference type="Proteomes" id="UP001403385"/>
    </source>
</evidence>
<dbReference type="PROSITE" id="PS50949">
    <property type="entry name" value="HTH_GNTR"/>
    <property type="match status" value="1"/>
</dbReference>
<dbReference type="InterPro" id="IPR011711">
    <property type="entry name" value="GntR_C"/>
</dbReference>
<dbReference type="SUPFAM" id="SSF46785">
    <property type="entry name" value="Winged helix' DNA-binding domain"/>
    <property type="match status" value="1"/>
</dbReference>
<dbReference type="RefSeq" id="WP_346823399.1">
    <property type="nucleotide sequence ID" value="NZ_JBDKWZ010000015.1"/>
</dbReference>
<protein>
    <submittedName>
        <fullName evidence="5">FadR/GntR family transcriptional regulator</fullName>
    </submittedName>
</protein>
<dbReference type="InterPro" id="IPR008920">
    <property type="entry name" value="TF_FadR/GntR_C"/>
</dbReference>
<dbReference type="Pfam" id="PF00392">
    <property type="entry name" value="GntR"/>
    <property type="match status" value="1"/>
</dbReference>
<keyword evidence="3" id="KW-0804">Transcription</keyword>
<dbReference type="SUPFAM" id="SSF48008">
    <property type="entry name" value="GntR ligand-binding domain-like"/>
    <property type="match status" value="1"/>
</dbReference>
<dbReference type="PRINTS" id="PR00035">
    <property type="entry name" value="HTHGNTR"/>
</dbReference>
<dbReference type="PANTHER" id="PTHR43537">
    <property type="entry name" value="TRANSCRIPTIONAL REGULATOR, GNTR FAMILY"/>
    <property type="match status" value="1"/>
</dbReference>
<dbReference type="CDD" id="cd07377">
    <property type="entry name" value="WHTH_GntR"/>
    <property type="match status" value="1"/>
</dbReference>
<evidence type="ECO:0000259" key="4">
    <source>
        <dbReference type="PROSITE" id="PS50949"/>
    </source>
</evidence>
<dbReference type="SMART" id="SM00345">
    <property type="entry name" value="HTH_GNTR"/>
    <property type="match status" value="1"/>
</dbReference>
<sequence>MSIQRIKRKSLAEEVASNLQKQISLGRYTANQKLPIEPELMKYFGVGRSTVREAIRILVNSGFLRVQQGVGTFVEDCKGIKEPLPQRLKRANLEEIDEVRQLLEMKIAEKAALNRSEEDIEKMKSFLAKRIKAAHANLLEECVEADIQFHIAIAEASKNAVLADLYKSFAIQIQSSFLDIFPDTEAFKEAQDLHEKLLKSIIDQDTKMAWNWVAKITGHISQ</sequence>
<accession>A0AAW9SDR8</accession>
<dbReference type="Pfam" id="PF07729">
    <property type="entry name" value="FCD"/>
    <property type="match status" value="1"/>
</dbReference>
<dbReference type="EMBL" id="JBDKWZ010000015">
    <property type="protein sequence ID" value="MEN7550618.1"/>
    <property type="molecule type" value="Genomic_DNA"/>
</dbReference>
<evidence type="ECO:0000313" key="5">
    <source>
        <dbReference type="EMBL" id="MEN7550618.1"/>
    </source>
</evidence>
<dbReference type="GO" id="GO:0003700">
    <property type="term" value="F:DNA-binding transcription factor activity"/>
    <property type="evidence" value="ECO:0007669"/>
    <property type="project" value="InterPro"/>
</dbReference>
<dbReference type="Gene3D" id="1.20.120.530">
    <property type="entry name" value="GntR ligand-binding domain-like"/>
    <property type="match status" value="1"/>
</dbReference>
<keyword evidence="2" id="KW-0238">DNA-binding</keyword>
<dbReference type="GO" id="GO:0003677">
    <property type="term" value="F:DNA binding"/>
    <property type="evidence" value="ECO:0007669"/>
    <property type="project" value="UniProtKB-KW"/>
</dbReference>
<dbReference type="InterPro" id="IPR036390">
    <property type="entry name" value="WH_DNA-bd_sf"/>
</dbReference>
<evidence type="ECO:0000256" key="2">
    <source>
        <dbReference type="ARBA" id="ARBA00023125"/>
    </source>
</evidence>
<dbReference type="PANTHER" id="PTHR43537:SF47">
    <property type="entry name" value="REGULATORY PROTEIN GNTR HTH"/>
    <property type="match status" value="1"/>
</dbReference>
<keyword evidence="6" id="KW-1185">Reference proteome</keyword>
<reference evidence="5 6" key="1">
    <citation type="submission" date="2024-04" db="EMBL/GenBank/DDBJ databases">
        <title>Novel genus in family Flammeovirgaceae.</title>
        <authorList>
            <person name="Nguyen T.H."/>
            <person name="Vuong T.Q."/>
            <person name="Le H."/>
            <person name="Kim S.-G."/>
        </authorList>
    </citation>
    <scope>NUCLEOTIDE SEQUENCE [LARGE SCALE GENOMIC DNA]</scope>
    <source>
        <strain evidence="5 6">JCM 23209</strain>
    </source>
</reference>
<feature type="domain" description="HTH gntR-type" evidence="4">
    <location>
        <begin position="9"/>
        <end position="77"/>
    </location>
</feature>
<dbReference type="Gene3D" id="1.10.10.10">
    <property type="entry name" value="Winged helix-like DNA-binding domain superfamily/Winged helix DNA-binding domain"/>
    <property type="match status" value="1"/>
</dbReference>
<dbReference type="Proteomes" id="UP001403385">
    <property type="component" value="Unassembled WGS sequence"/>
</dbReference>
<dbReference type="AlphaFoldDB" id="A0AAW9SDR8"/>